<dbReference type="Pfam" id="PF00583">
    <property type="entry name" value="Acetyltransf_1"/>
    <property type="match status" value="1"/>
</dbReference>
<dbReference type="InterPro" id="IPR000182">
    <property type="entry name" value="GNAT_dom"/>
</dbReference>
<evidence type="ECO:0000313" key="2">
    <source>
        <dbReference type="EMBL" id="AYV83022.1"/>
    </source>
</evidence>
<dbReference type="PROSITE" id="PS51186">
    <property type="entry name" value="GNAT"/>
    <property type="match status" value="1"/>
</dbReference>
<dbReference type="CDD" id="cd04301">
    <property type="entry name" value="NAT_SF"/>
    <property type="match status" value="1"/>
</dbReference>
<evidence type="ECO:0000259" key="1">
    <source>
        <dbReference type="PROSITE" id="PS51186"/>
    </source>
</evidence>
<dbReference type="SUPFAM" id="SSF55729">
    <property type="entry name" value="Acyl-CoA N-acyltransferases (Nat)"/>
    <property type="match status" value="1"/>
</dbReference>
<dbReference type="GO" id="GO:0016747">
    <property type="term" value="F:acyltransferase activity, transferring groups other than amino-acyl groups"/>
    <property type="evidence" value="ECO:0007669"/>
    <property type="project" value="InterPro"/>
</dbReference>
<dbReference type="InterPro" id="IPR016181">
    <property type="entry name" value="Acyl_CoA_acyltransferase"/>
</dbReference>
<proteinExistence type="predicted"/>
<name>A0A3G5A7K2_9VIRU</name>
<protein>
    <recommendedName>
        <fullName evidence="1">N-acetyltransferase domain-containing protein</fullName>
    </recommendedName>
</protein>
<reference evidence="2" key="1">
    <citation type="submission" date="2018-10" db="EMBL/GenBank/DDBJ databases">
        <title>Hidden diversity of soil giant viruses.</title>
        <authorList>
            <person name="Schulz F."/>
            <person name="Alteio L."/>
            <person name="Goudeau D."/>
            <person name="Ryan E.M."/>
            <person name="Malmstrom R.R."/>
            <person name="Blanchard J."/>
            <person name="Woyke T."/>
        </authorList>
    </citation>
    <scope>NUCLEOTIDE SEQUENCE</scope>
    <source>
        <strain evidence="2">HYV1</strain>
    </source>
</reference>
<feature type="domain" description="N-acetyltransferase" evidence="1">
    <location>
        <begin position="8"/>
        <end position="144"/>
    </location>
</feature>
<dbReference type="Gene3D" id="3.40.630.30">
    <property type="match status" value="1"/>
</dbReference>
<gene>
    <name evidence="2" type="ORF">Hyperionvirus3_168</name>
</gene>
<sequence>MIATLLGQPMRSILSKAGKKLDVLKKPLYLNNFNVAKKIKPNHSPPDIGLTYTDPINKQEVGYCQFNPHSGQIGLLRLDDKYRGRSIGTQLMNHIEQELKQNDVPEIWCVSSNKFFKDRLGWIPRVPAHPTVTGHGFYKSISNKYVQ</sequence>
<accession>A0A3G5A7K2</accession>
<dbReference type="EMBL" id="MK072385">
    <property type="protein sequence ID" value="AYV83022.1"/>
    <property type="molecule type" value="Genomic_DNA"/>
</dbReference>
<organism evidence="2">
    <name type="scientific">Hyperionvirus sp</name>
    <dbReference type="NCBI Taxonomy" id="2487770"/>
    <lineage>
        <taxon>Viruses</taxon>
        <taxon>Varidnaviria</taxon>
        <taxon>Bamfordvirae</taxon>
        <taxon>Nucleocytoviricota</taxon>
        <taxon>Megaviricetes</taxon>
        <taxon>Imitervirales</taxon>
        <taxon>Mimiviridae</taxon>
        <taxon>Klosneuvirinae</taxon>
    </lineage>
</organism>